<dbReference type="InterPro" id="IPR037682">
    <property type="entry name" value="TonB_C"/>
</dbReference>
<keyword evidence="3" id="KW-0813">Transport</keyword>
<keyword evidence="6" id="KW-0812">Transmembrane</keyword>
<accession>A0A6C0REW0</accession>
<dbReference type="GO" id="GO:0055085">
    <property type="term" value="P:transmembrane transport"/>
    <property type="evidence" value="ECO:0007669"/>
    <property type="project" value="InterPro"/>
</dbReference>
<dbReference type="GO" id="GO:0031992">
    <property type="term" value="F:energy transducer activity"/>
    <property type="evidence" value="ECO:0007669"/>
    <property type="project" value="TreeGrafter"/>
</dbReference>
<evidence type="ECO:0000259" key="11">
    <source>
        <dbReference type="PROSITE" id="PS52015"/>
    </source>
</evidence>
<evidence type="ECO:0000256" key="6">
    <source>
        <dbReference type="ARBA" id="ARBA00022692"/>
    </source>
</evidence>
<comment type="similarity">
    <text evidence="2">Belongs to the TonB family.</text>
</comment>
<comment type="subcellular location">
    <subcellularLocation>
        <location evidence="1">Cell inner membrane</location>
        <topology evidence="1">Single-pass membrane protein</topology>
        <orientation evidence="1">Periplasmic side</orientation>
    </subcellularLocation>
</comment>
<feature type="signal peptide" evidence="10">
    <location>
        <begin position="1"/>
        <end position="22"/>
    </location>
</feature>
<dbReference type="AlphaFoldDB" id="A0A6C0REW0"/>
<dbReference type="GO" id="GO:0098797">
    <property type="term" value="C:plasma membrane protein complex"/>
    <property type="evidence" value="ECO:0007669"/>
    <property type="project" value="TreeGrafter"/>
</dbReference>
<evidence type="ECO:0000256" key="9">
    <source>
        <dbReference type="ARBA" id="ARBA00023136"/>
    </source>
</evidence>
<dbReference type="EMBL" id="CP048409">
    <property type="protein sequence ID" value="QIA08215.1"/>
    <property type="molecule type" value="Genomic_DNA"/>
</dbReference>
<dbReference type="FunFam" id="3.30.1150.10:FF:000002">
    <property type="entry name" value="Energy transducer TonB"/>
    <property type="match status" value="1"/>
</dbReference>
<dbReference type="Pfam" id="PF03544">
    <property type="entry name" value="TonB_C"/>
    <property type="match status" value="2"/>
</dbReference>
<dbReference type="Gene3D" id="3.30.1150.10">
    <property type="match status" value="2"/>
</dbReference>
<proteinExistence type="inferred from homology"/>
<evidence type="ECO:0000256" key="10">
    <source>
        <dbReference type="SAM" id="SignalP"/>
    </source>
</evidence>
<evidence type="ECO:0000256" key="1">
    <source>
        <dbReference type="ARBA" id="ARBA00004383"/>
    </source>
</evidence>
<keyword evidence="4" id="KW-1003">Cell membrane</keyword>
<protein>
    <submittedName>
        <fullName evidence="12">Energy transducer TonB</fullName>
    </submittedName>
</protein>
<evidence type="ECO:0000313" key="13">
    <source>
        <dbReference type="Proteomes" id="UP000474630"/>
    </source>
</evidence>
<gene>
    <name evidence="12" type="ORF">G0Q07_11020</name>
</gene>
<keyword evidence="8" id="KW-1133">Transmembrane helix</keyword>
<feature type="domain" description="TonB C-terminal" evidence="11">
    <location>
        <begin position="165"/>
        <end position="255"/>
    </location>
</feature>
<dbReference type="RefSeq" id="WP_163346136.1">
    <property type="nucleotide sequence ID" value="NZ_CP048409.1"/>
</dbReference>
<dbReference type="KEGG" id="drc:G0Q07_11020"/>
<evidence type="ECO:0000313" key="12">
    <source>
        <dbReference type="EMBL" id="QIA08215.1"/>
    </source>
</evidence>
<evidence type="ECO:0000256" key="4">
    <source>
        <dbReference type="ARBA" id="ARBA00022475"/>
    </source>
</evidence>
<evidence type="ECO:0000256" key="2">
    <source>
        <dbReference type="ARBA" id="ARBA00006555"/>
    </source>
</evidence>
<name>A0A6C0REW0_9BACT</name>
<dbReference type="PANTHER" id="PTHR33446">
    <property type="entry name" value="PROTEIN TONB-RELATED"/>
    <property type="match status" value="1"/>
</dbReference>
<dbReference type="Proteomes" id="UP000474630">
    <property type="component" value="Chromosome"/>
</dbReference>
<feature type="domain" description="TonB C-terminal" evidence="11">
    <location>
        <begin position="44"/>
        <end position="141"/>
    </location>
</feature>
<organism evidence="12 13">
    <name type="scientific">Draconibacterium halophilum</name>
    <dbReference type="NCBI Taxonomy" id="2706887"/>
    <lineage>
        <taxon>Bacteria</taxon>
        <taxon>Pseudomonadati</taxon>
        <taxon>Bacteroidota</taxon>
        <taxon>Bacteroidia</taxon>
        <taxon>Marinilabiliales</taxon>
        <taxon>Prolixibacteraceae</taxon>
        <taxon>Draconibacterium</taxon>
    </lineage>
</organism>
<dbReference type="PROSITE" id="PS52015">
    <property type="entry name" value="TONB_CTD"/>
    <property type="match status" value="2"/>
</dbReference>
<keyword evidence="7" id="KW-0653">Protein transport</keyword>
<dbReference type="NCBIfam" id="TIGR01352">
    <property type="entry name" value="tonB_Cterm"/>
    <property type="match status" value="2"/>
</dbReference>
<dbReference type="GO" id="GO:0015031">
    <property type="term" value="P:protein transport"/>
    <property type="evidence" value="ECO:0007669"/>
    <property type="project" value="UniProtKB-KW"/>
</dbReference>
<evidence type="ECO:0000256" key="8">
    <source>
        <dbReference type="ARBA" id="ARBA00022989"/>
    </source>
</evidence>
<dbReference type="InterPro" id="IPR006260">
    <property type="entry name" value="TonB/TolA_C"/>
</dbReference>
<feature type="chain" id="PRO_5025439332" evidence="10">
    <location>
        <begin position="23"/>
        <end position="255"/>
    </location>
</feature>
<dbReference type="SUPFAM" id="SSF74653">
    <property type="entry name" value="TolA/TonB C-terminal domain"/>
    <property type="match status" value="2"/>
</dbReference>
<dbReference type="PANTHER" id="PTHR33446:SF2">
    <property type="entry name" value="PROTEIN TONB"/>
    <property type="match status" value="1"/>
</dbReference>
<evidence type="ECO:0000256" key="5">
    <source>
        <dbReference type="ARBA" id="ARBA00022519"/>
    </source>
</evidence>
<keyword evidence="5" id="KW-0997">Cell inner membrane</keyword>
<keyword evidence="13" id="KW-1185">Reference proteome</keyword>
<reference evidence="12 13" key="1">
    <citation type="submission" date="2020-02" db="EMBL/GenBank/DDBJ databases">
        <title>Genome sequencing for Draconibacterium sp. strain M1.</title>
        <authorList>
            <person name="Park S.-J."/>
        </authorList>
    </citation>
    <scope>NUCLEOTIDE SEQUENCE [LARGE SCALE GENOMIC DNA]</scope>
    <source>
        <strain evidence="12 13">M1</strain>
    </source>
</reference>
<evidence type="ECO:0000256" key="3">
    <source>
        <dbReference type="ARBA" id="ARBA00022448"/>
    </source>
</evidence>
<keyword evidence="10" id="KW-0732">Signal</keyword>
<sequence>MRILRLLFVFVFLGFLSLNALAQDDENKNDNVFFIVEDMPEYPDGEEALRNDIAALVKYPAKAKENGIQGKVYVSFNVNEKGEIEDAVIARGVDPSLDKEALRVVNELEKTWKPGKQRGVAVKVRYTLPINFALDGGSSKQKKIARGEGSDAIFFIVEDMPEFPGGDEALRKYIANAITYPEIAHTKEIEGKVYVSFVVEKDGSIGNAKIERGVDPSLDKEALRVVKSLPKWKPGKQRGEPVRVQYTVPINFALN</sequence>
<evidence type="ECO:0000256" key="7">
    <source>
        <dbReference type="ARBA" id="ARBA00022927"/>
    </source>
</evidence>
<dbReference type="InterPro" id="IPR051045">
    <property type="entry name" value="TonB-dependent_transducer"/>
</dbReference>
<keyword evidence="9" id="KW-0472">Membrane</keyword>